<evidence type="ECO:0000313" key="8">
    <source>
        <dbReference type="EMBL" id="PTQ95609.1"/>
    </source>
</evidence>
<dbReference type="OrthoDB" id="9804482at2"/>
<organism evidence="8 9">
    <name type="scientific">Mucilaginibacter yixingensis</name>
    <dbReference type="NCBI Taxonomy" id="1295612"/>
    <lineage>
        <taxon>Bacteria</taxon>
        <taxon>Pseudomonadati</taxon>
        <taxon>Bacteroidota</taxon>
        <taxon>Sphingobacteriia</taxon>
        <taxon>Sphingobacteriales</taxon>
        <taxon>Sphingobacteriaceae</taxon>
        <taxon>Mucilaginibacter</taxon>
    </lineage>
</organism>
<dbReference type="SUPFAM" id="SSF47781">
    <property type="entry name" value="RuvA domain 2-like"/>
    <property type="match status" value="1"/>
</dbReference>
<feature type="domain" description="MPN" evidence="7">
    <location>
        <begin position="110"/>
        <end position="232"/>
    </location>
</feature>
<keyword evidence="5" id="KW-0482">Metalloprotease</keyword>
<evidence type="ECO:0000256" key="6">
    <source>
        <dbReference type="RuleBase" id="RU003797"/>
    </source>
</evidence>
<dbReference type="NCBIfam" id="NF000642">
    <property type="entry name" value="PRK00024.1"/>
    <property type="match status" value="1"/>
</dbReference>
<reference evidence="8 9" key="1">
    <citation type="submission" date="2018-04" db="EMBL/GenBank/DDBJ databases">
        <title>Genomic Encyclopedia of Archaeal and Bacterial Type Strains, Phase II (KMG-II): from individual species to whole genera.</title>
        <authorList>
            <person name="Goeker M."/>
        </authorList>
    </citation>
    <scope>NUCLEOTIDE SEQUENCE [LARGE SCALE GENOMIC DNA]</scope>
    <source>
        <strain evidence="8 9">DSM 26809</strain>
    </source>
</reference>
<dbReference type="EMBL" id="QAOQ01000005">
    <property type="protein sequence ID" value="PTQ95609.1"/>
    <property type="molecule type" value="Genomic_DNA"/>
</dbReference>
<evidence type="ECO:0000256" key="3">
    <source>
        <dbReference type="ARBA" id="ARBA00022801"/>
    </source>
</evidence>
<dbReference type="GO" id="GO:0006508">
    <property type="term" value="P:proteolysis"/>
    <property type="evidence" value="ECO:0007669"/>
    <property type="project" value="UniProtKB-KW"/>
</dbReference>
<keyword evidence="4" id="KW-0862">Zinc</keyword>
<keyword evidence="3" id="KW-0378">Hydrolase</keyword>
<dbReference type="InterPro" id="IPR010994">
    <property type="entry name" value="RuvA_2-like"/>
</dbReference>
<sequence length="232" mass="25945">MEPYDNKISIKAWAEEDRPREKLGAQGRRALSDAELIAILIGSGSRDESAVELSKRILHHYDNDLNRLGRASIAELSKFKGIGEAKAISIIAALELGRRRGEADSKPPETIDSSKLAWQVLRRHLVDLNHEEFWLLLLSRSCKLISKELISKGGLSGTIADPKIIFSIALQHQASNIILAHNHPSNNKKPSHEDINLTKRLIQAGNILDIKVMDHLIITDDGYYSMRDEGDF</sequence>
<protein>
    <submittedName>
        <fullName evidence="8">DNA replication and repair protein RadC</fullName>
    </submittedName>
</protein>
<dbReference type="CDD" id="cd08071">
    <property type="entry name" value="MPN_DUF2466"/>
    <property type="match status" value="1"/>
</dbReference>
<proteinExistence type="inferred from homology"/>
<dbReference type="InterPro" id="IPR046778">
    <property type="entry name" value="UPF0758_N"/>
</dbReference>
<evidence type="ECO:0000256" key="1">
    <source>
        <dbReference type="ARBA" id="ARBA00022670"/>
    </source>
</evidence>
<dbReference type="GO" id="GO:0008237">
    <property type="term" value="F:metallopeptidase activity"/>
    <property type="evidence" value="ECO:0007669"/>
    <property type="project" value="UniProtKB-KW"/>
</dbReference>
<dbReference type="Gene3D" id="3.40.140.10">
    <property type="entry name" value="Cytidine Deaminase, domain 2"/>
    <property type="match status" value="1"/>
</dbReference>
<dbReference type="Pfam" id="PF04002">
    <property type="entry name" value="RadC"/>
    <property type="match status" value="1"/>
</dbReference>
<accession>A0A2T5J887</accession>
<comment type="similarity">
    <text evidence="6">Belongs to the UPF0758 family.</text>
</comment>
<name>A0A2T5J887_9SPHI</name>
<keyword evidence="2" id="KW-0479">Metal-binding</keyword>
<dbReference type="GO" id="GO:0046872">
    <property type="term" value="F:metal ion binding"/>
    <property type="evidence" value="ECO:0007669"/>
    <property type="project" value="UniProtKB-KW"/>
</dbReference>
<comment type="caution">
    <text evidence="8">The sequence shown here is derived from an EMBL/GenBank/DDBJ whole genome shotgun (WGS) entry which is preliminary data.</text>
</comment>
<dbReference type="InterPro" id="IPR037518">
    <property type="entry name" value="MPN"/>
</dbReference>
<dbReference type="PROSITE" id="PS50249">
    <property type="entry name" value="MPN"/>
    <property type="match status" value="1"/>
</dbReference>
<dbReference type="InterPro" id="IPR001405">
    <property type="entry name" value="UPF0758"/>
</dbReference>
<dbReference type="Proteomes" id="UP000244168">
    <property type="component" value="Unassembled WGS sequence"/>
</dbReference>
<evidence type="ECO:0000259" key="7">
    <source>
        <dbReference type="PROSITE" id="PS50249"/>
    </source>
</evidence>
<dbReference type="PANTHER" id="PTHR30471:SF3">
    <property type="entry name" value="UPF0758 PROTEIN YEES-RELATED"/>
    <property type="match status" value="1"/>
</dbReference>
<keyword evidence="1" id="KW-0645">Protease</keyword>
<evidence type="ECO:0000256" key="2">
    <source>
        <dbReference type="ARBA" id="ARBA00022723"/>
    </source>
</evidence>
<dbReference type="Pfam" id="PF20582">
    <property type="entry name" value="UPF0758_N"/>
    <property type="match status" value="1"/>
</dbReference>
<keyword evidence="9" id="KW-1185">Reference proteome</keyword>
<evidence type="ECO:0000256" key="4">
    <source>
        <dbReference type="ARBA" id="ARBA00022833"/>
    </source>
</evidence>
<dbReference type="InterPro" id="IPR025657">
    <property type="entry name" value="RadC_JAB"/>
</dbReference>
<dbReference type="PANTHER" id="PTHR30471">
    <property type="entry name" value="DNA REPAIR PROTEIN RADC"/>
    <property type="match status" value="1"/>
</dbReference>
<dbReference type="NCBIfam" id="TIGR00608">
    <property type="entry name" value="radc"/>
    <property type="match status" value="1"/>
</dbReference>
<evidence type="ECO:0000256" key="5">
    <source>
        <dbReference type="ARBA" id="ARBA00023049"/>
    </source>
</evidence>
<dbReference type="AlphaFoldDB" id="A0A2T5J887"/>
<dbReference type="RefSeq" id="WP_107829117.1">
    <property type="nucleotide sequence ID" value="NZ_CP160205.1"/>
</dbReference>
<evidence type="ECO:0000313" key="9">
    <source>
        <dbReference type="Proteomes" id="UP000244168"/>
    </source>
</evidence>
<gene>
    <name evidence="8" type="ORF">C8P68_105114</name>
</gene>